<name>A0ABD3X0W9_SINWO</name>
<evidence type="ECO:0000313" key="1">
    <source>
        <dbReference type="EMBL" id="KAL3879236.1"/>
    </source>
</evidence>
<organism evidence="1 2">
    <name type="scientific">Sinanodonta woodiana</name>
    <name type="common">Chinese pond mussel</name>
    <name type="synonym">Anodonta woodiana</name>
    <dbReference type="NCBI Taxonomy" id="1069815"/>
    <lineage>
        <taxon>Eukaryota</taxon>
        <taxon>Metazoa</taxon>
        <taxon>Spiralia</taxon>
        <taxon>Lophotrochozoa</taxon>
        <taxon>Mollusca</taxon>
        <taxon>Bivalvia</taxon>
        <taxon>Autobranchia</taxon>
        <taxon>Heteroconchia</taxon>
        <taxon>Palaeoheterodonta</taxon>
        <taxon>Unionida</taxon>
        <taxon>Unionoidea</taxon>
        <taxon>Unionidae</taxon>
        <taxon>Unioninae</taxon>
        <taxon>Sinanodonta</taxon>
    </lineage>
</organism>
<reference evidence="1 2" key="1">
    <citation type="submission" date="2024-11" db="EMBL/GenBank/DDBJ databases">
        <title>Chromosome-level genome assembly of the freshwater bivalve Anodonta woodiana.</title>
        <authorList>
            <person name="Chen X."/>
        </authorList>
    </citation>
    <scope>NUCLEOTIDE SEQUENCE [LARGE SCALE GENOMIC DNA]</scope>
    <source>
        <strain evidence="1">MN2024</strain>
        <tissue evidence="1">Gills</tissue>
    </source>
</reference>
<accession>A0ABD3X0W9</accession>
<comment type="caution">
    <text evidence="1">The sequence shown here is derived from an EMBL/GenBank/DDBJ whole genome shotgun (WGS) entry which is preliminary data.</text>
</comment>
<keyword evidence="2" id="KW-1185">Reference proteome</keyword>
<gene>
    <name evidence="1" type="ORF">ACJMK2_031542</name>
</gene>
<evidence type="ECO:0000313" key="2">
    <source>
        <dbReference type="Proteomes" id="UP001634394"/>
    </source>
</evidence>
<dbReference type="AlphaFoldDB" id="A0ABD3X0W9"/>
<dbReference type="Proteomes" id="UP001634394">
    <property type="component" value="Unassembled WGS sequence"/>
</dbReference>
<proteinExistence type="predicted"/>
<sequence>MHCTTCKTPVTLQARDIAPFARLQAHHDTSGHIHCTACETPGTSRHFRPQILHHLRDSRHIMTTQAKDMMKLARFQAHHDTSWQDMAPFARLQAHHDTSSNIHCTTCEIPCTS</sequence>
<dbReference type="EMBL" id="JBJQND010000004">
    <property type="protein sequence ID" value="KAL3879236.1"/>
    <property type="molecule type" value="Genomic_DNA"/>
</dbReference>
<protein>
    <submittedName>
        <fullName evidence="1">Uncharacterized protein</fullName>
    </submittedName>
</protein>